<dbReference type="PANTHER" id="PTHR11686:SF9">
    <property type="entry name" value="RE13973P"/>
    <property type="match status" value="1"/>
</dbReference>
<dbReference type="GO" id="GO:0016746">
    <property type="term" value="F:acyltransferase activity"/>
    <property type="evidence" value="ECO:0007669"/>
    <property type="project" value="UniProtKB-KW"/>
</dbReference>
<feature type="active site" description="Nucleophile" evidence="7">
    <location>
        <position position="432"/>
    </location>
</feature>
<dbReference type="SUPFAM" id="SSF56235">
    <property type="entry name" value="N-terminal nucleophile aminohydrolases (Ntn hydrolases)"/>
    <property type="match status" value="1"/>
</dbReference>
<evidence type="ECO:0000256" key="7">
    <source>
        <dbReference type="PIRSR" id="PIRSR600101-1"/>
    </source>
</evidence>
<keyword evidence="6" id="KW-1202">Platelet aggregation activating toxin</keyword>
<keyword evidence="5" id="KW-0012">Acyltransferase</keyword>
<dbReference type="FunFam" id="3.60.20.40:FF:000001">
    <property type="entry name" value="Gamma-glutamyltranspeptidase 1"/>
    <property type="match status" value="1"/>
</dbReference>
<dbReference type="EMBL" id="GEEE01008564">
    <property type="protein sequence ID" value="JAP54661.1"/>
    <property type="molecule type" value="Transcribed_RNA"/>
</dbReference>
<dbReference type="Gene3D" id="1.10.246.130">
    <property type="match status" value="1"/>
</dbReference>
<dbReference type="GO" id="GO:0006751">
    <property type="term" value="P:glutathione catabolic process"/>
    <property type="evidence" value="ECO:0007669"/>
    <property type="project" value="InterPro"/>
</dbReference>
<feature type="binding site" evidence="8">
    <location>
        <position position="145"/>
    </location>
    <ligand>
        <name>L-glutamate</name>
        <dbReference type="ChEBI" id="CHEBI:29985"/>
    </ligand>
</feature>
<evidence type="ECO:0000256" key="9">
    <source>
        <dbReference type="SAM" id="Phobius"/>
    </source>
</evidence>
<evidence type="ECO:0000256" key="8">
    <source>
        <dbReference type="PIRSR" id="PIRSR600101-2"/>
    </source>
</evidence>
<keyword evidence="6" id="KW-0800">Toxin</keyword>
<evidence type="ECO:0000256" key="5">
    <source>
        <dbReference type="ARBA" id="ARBA00023315"/>
    </source>
</evidence>
<dbReference type="GO" id="GO:0006508">
    <property type="term" value="P:proteolysis"/>
    <property type="evidence" value="ECO:0007669"/>
    <property type="project" value="UniProtKB-KW"/>
</dbReference>
<feature type="binding site" evidence="8">
    <location>
        <begin position="450"/>
        <end position="452"/>
    </location>
    <ligand>
        <name>L-glutamate</name>
        <dbReference type="ChEBI" id="CHEBI:29985"/>
    </ligand>
</feature>
<dbReference type="Pfam" id="PF01019">
    <property type="entry name" value="G_glu_transpept"/>
    <property type="match status" value="1"/>
</dbReference>
<evidence type="ECO:0000256" key="2">
    <source>
        <dbReference type="ARBA" id="ARBA00022679"/>
    </source>
</evidence>
<evidence type="ECO:0000313" key="10">
    <source>
        <dbReference type="EMBL" id="JAP54661.1"/>
    </source>
</evidence>
<keyword evidence="9" id="KW-0812">Transmembrane</keyword>
<keyword evidence="9" id="KW-1133">Transmembrane helix</keyword>
<keyword evidence="9" id="KW-0472">Membrane</keyword>
<protein>
    <submittedName>
        <fullName evidence="10">Gamma-glutamyltranspeptidase 1</fullName>
    </submittedName>
</protein>
<feature type="non-terminal residue" evidence="10">
    <location>
        <position position="1"/>
    </location>
</feature>
<accession>A0A0X3PRT5</accession>
<gene>
    <name evidence="10" type="primary">GGT1</name>
    <name evidence="10" type="ORF">TR114539</name>
</gene>
<dbReference type="InterPro" id="IPR043138">
    <property type="entry name" value="GGT_lsub"/>
</dbReference>
<keyword evidence="1" id="KW-0645">Protease</keyword>
<dbReference type="FunFam" id="1.10.246.130:FF:000005">
    <property type="entry name" value="Gamma-glutamyltranspeptidase 1, putative"/>
    <property type="match status" value="1"/>
</dbReference>
<proteinExistence type="predicted"/>
<feature type="binding site" evidence="8">
    <location>
        <position position="474"/>
    </location>
    <ligand>
        <name>L-glutamate</name>
        <dbReference type="ChEBI" id="CHEBI:29985"/>
    </ligand>
</feature>
<dbReference type="PRINTS" id="PR01210">
    <property type="entry name" value="GGTRANSPTASE"/>
</dbReference>
<dbReference type="GO" id="GO:0005886">
    <property type="term" value="C:plasma membrane"/>
    <property type="evidence" value="ECO:0007669"/>
    <property type="project" value="TreeGrafter"/>
</dbReference>
<evidence type="ECO:0000256" key="6">
    <source>
        <dbReference type="ARBA" id="ARBA00084097"/>
    </source>
</evidence>
<name>A0A0X3PRT5_SCHSO</name>
<dbReference type="InterPro" id="IPR043137">
    <property type="entry name" value="GGT_ssub_C"/>
</dbReference>
<sequence>LGSRLLTAAILDSRWALNALLYSLRKMRLKAVIIVTIAMNLLQFLIIFALPLNPGDEIAKNLCRQPFNSSSVLQKYKHLAVSSDAPGCAEQGVDILIRGGTAVDAAITTLLCNGLVNMHSMGIGGGFILVYYNASERQSYVLDSRETAPAAAREDMFVNRPAIDKITGPLAIAVPSEIPGMYSAWKRFGRLPWSKLFTNAIKMAESGTTVTPTLAKEIRLIRPYLKENYALRLVLSDNSTGRWKKEGDRIIRSDLADFLRLVAEEDVCQPSLKVLTAMADDLAEMGSIITLNDLLNYHPIWRKPIRMQIRRGPFANPKTDFEMHAAPPPSSGVLVGLVLNMLSKYNYSSENDKLCQRGYLYYHRLLETFKFAFGKRSHLSDEAFLSENATKLLKRLQTLKFADELQSKISDEHTQDLSYYGSVWSTGNQEGTSHISILADNGDAVAVTSTINTKFGSKMVGRRTGVLFNNEMDDFSSPNTSDYFGLAPAQENFIRPGKRPLSSMSPVIFTHPTNGSVRLVIGASGGSLILTSIANSALDALYFNMDIKKAIDDPRVHHQLLPNHILPDANFPKDVLEQLKKLGHKVAPVGFFASVQGIEVIPTKDTKGDQLRANADYRKGGEADGL</sequence>
<evidence type="ECO:0000256" key="1">
    <source>
        <dbReference type="ARBA" id="ARBA00022670"/>
    </source>
</evidence>
<evidence type="ECO:0000256" key="4">
    <source>
        <dbReference type="ARBA" id="ARBA00023180"/>
    </source>
</evidence>
<keyword evidence="3" id="KW-0378">Hydrolase</keyword>
<evidence type="ECO:0000256" key="3">
    <source>
        <dbReference type="ARBA" id="ARBA00022801"/>
    </source>
</evidence>
<dbReference type="PANTHER" id="PTHR11686">
    <property type="entry name" value="GAMMA GLUTAMYL TRANSPEPTIDASE"/>
    <property type="match status" value="1"/>
</dbReference>
<dbReference type="Gene3D" id="3.60.20.40">
    <property type="match status" value="1"/>
</dbReference>
<feature type="binding site" evidence="8">
    <location>
        <position position="526"/>
    </location>
    <ligand>
        <name>L-glutamate</name>
        <dbReference type="ChEBI" id="CHEBI:29985"/>
    </ligand>
</feature>
<dbReference type="AlphaFoldDB" id="A0A0X3PRT5"/>
<dbReference type="InterPro" id="IPR000101">
    <property type="entry name" value="GGT_peptidase"/>
</dbReference>
<keyword evidence="2" id="KW-0808">Transferase</keyword>
<dbReference type="InterPro" id="IPR029055">
    <property type="entry name" value="Ntn_hydrolases_N"/>
</dbReference>
<organism evidence="10">
    <name type="scientific">Schistocephalus solidus</name>
    <name type="common">Tapeworm</name>
    <dbReference type="NCBI Taxonomy" id="70667"/>
    <lineage>
        <taxon>Eukaryota</taxon>
        <taxon>Metazoa</taxon>
        <taxon>Spiralia</taxon>
        <taxon>Lophotrochozoa</taxon>
        <taxon>Platyhelminthes</taxon>
        <taxon>Cestoda</taxon>
        <taxon>Eucestoda</taxon>
        <taxon>Diphyllobothriidea</taxon>
        <taxon>Diphyllobothriidae</taxon>
        <taxon>Schistocephalus</taxon>
    </lineage>
</organism>
<reference evidence="10" key="1">
    <citation type="submission" date="2016-01" db="EMBL/GenBank/DDBJ databases">
        <title>Reference transcriptome for the parasite Schistocephalus solidus: insights into the molecular evolution of parasitism.</title>
        <authorList>
            <person name="Hebert F.O."/>
            <person name="Grambauer S."/>
            <person name="Barber I."/>
            <person name="Landry C.R."/>
            <person name="Aubin-Horth N."/>
        </authorList>
    </citation>
    <scope>NUCLEOTIDE SEQUENCE</scope>
</reference>
<dbReference type="GO" id="GO:0036374">
    <property type="term" value="F:glutathione hydrolase activity"/>
    <property type="evidence" value="ECO:0007669"/>
    <property type="project" value="InterPro"/>
</dbReference>
<keyword evidence="6" id="KW-1199">Hemostasis impairing toxin</keyword>
<feature type="transmembrane region" description="Helical" evidence="9">
    <location>
        <begin position="31"/>
        <end position="52"/>
    </location>
</feature>
<feature type="binding site" evidence="8">
    <location>
        <begin position="502"/>
        <end position="503"/>
    </location>
    <ligand>
        <name>L-glutamate</name>
        <dbReference type="ChEBI" id="CHEBI:29985"/>
    </ligand>
</feature>
<keyword evidence="4" id="KW-0325">Glycoprotein</keyword>